<gene>
    <name evidence="2" type="ORF">ABT56_14000</name>
</gene>
<feature type="transmembrane region" description="Helical" evidence="1">
    <location>
        <begin position="131"/>
        <end position="154"/>
    </location>
</feature>
<comment type="caution">
    <text evidence="2">The sequence shown here is derived from an EMBL/GenBank/DDBJ whole genome shotgun (WGS) entry which is preliminary data.</text>
</comment>
<keyword evidence="1" id="KW-0812">Transmembrane</keyword>
<feature type="transmembrane region" description="Helical" evidence="1">
    <location>
        <begin position="174"/>
        <end position="193"/>
    </location>
</feature>
<accession>A0A0J1JRH2</accession>
<dbReference type="STRING" id="1195763.ABT56_14000"/>
<feature type="transmembrane region" description="Helical" evidence="1">
    <location>
        <begin position="88"/>
        <end position="110"/>
    </location>
</feature>
<organism evidence="2 3">
    <name type="scientific">Photobacterium aquae</name>
    <dbReference type="NCBI Taxonomy" id="1195763"/>
    <lineage>
        <taxon>Bacteria</taxon>
        <taxon>Pseudomonadati</taxon>
        <taxon>Pseudomonadota</taxon>
        <taxon>Gammaproteobacteria</taxon>
        <taxon>Vibrionales</taxon>
        <taxon>Vibrionaceae</taxon>
        <taxon>Photobacterium</taxon>
    </lineage>
</organism>
<evidence type="ECO:0000313" key="2">
    <source>
        <dbReference type="EMBL" id="KLV04857.1"/>
    </source>
</evidence>
<keyword evidence="1" id="KW-1133">Transmembrane helix</keyword>
<proteinExistence type="predicted"/>
<protein>
    <submittedName>
        <fullName evidence="2">Uncharacterized protein</fullName>
    </submittedName>
</protein>
<feature type="transmembrane region" description="Helical" evidence="1">
    <location>
        <begin position="44"/>
        <end position="59"/>
    </location>
</feature>
<feature type="transmembrane region" description="Helical" evidence="1">
    <location>
        <begin position="66"/>
        <end position="82"/>
    </location>
</feature>
<evidence type="ECO:0000256" key="1">
    <source>
        <dbReference type="SAM" id="Phobius"/>
    </source>
</evidence>
<sequence>MESLSLFAYFALLLGCTGLAIHADVILLHGTVQDNSVIESLQDVYLLTSCLLFITVAVRQPRQRGFAVLVGGFFAVLLIRELDGVLDYVYHGFWKVPALIVSGYAIWFAYKHKQDTLNDLARYLQHPTFSLMLGGMASLLIFSRIFGMSELWQALMGDNYIHSVKNLAEEGVELLSYTLIVFAAGWYTLPQLFRKAPTDIH</sequence>
<dbReference type="PATRIC" id="fig|1195763.3.peg.2967"/>
<keyword evidence="3" id="KW-1185">Reference proteome</keyword>
<evidence type="ECO:0000313" key="3">
    <source>
        <dbReference type="Proteomes" id="UP000036097"/>
    </source>
</evidence>
<dbReference type="EMBL" id="LDOT01000020">
    <property type="protein sequence ID" value="KLV04857.1"/>
    <property type="molecule type" value="Genomic_DNA"/>
</dbReference>
<dbReference type="Proteomes" id="UP000036097">
    <property type="component" value="Unassembled WGS sequence"/>
</dbReference>
<keyword evidence="1" id="KW-0472">Membrane</keyword>
<name>A0A0J1JRH2_9GAMM</name>
<dbReference type="AlphaFoldDB" id="A0A0J1JRH2"/>
<reference evidence="2 3" key="1">
    <citation type="submission" date="2015-05" db="EMBL/GenBank/DDBJ databases">
        <title>Photobacterium galathea sp. nov.</title>
        <authorList>
            <person name="Machado H."/>
            <person name="Gram L."/>
        </authorList>
    </citation>
    <scope>NUCLEOTIDE SEQUENCE [LARGE SCALE GENOMIC DNA]</scope>
    <source>
        <strain evidence="2 3">CGMCC 1.12159</strain>
    </source>
</reference>